<keyword evidence="3" id="KW-1185">Reference proteome</keyword>
<accession>A0AAF0UU81</accession>
<gene>
    <name evidence="2" type="ORF">MTR67_045525</name>
</gene>
<dbReference type="InterPro" id="IPR050551">
    <property type="entry name" value="Fructan_Metab_Enzymes"/>
</dbReference>
<feature type="domain" description="Glycosyl hydrolase family 32 C-terminal" evidence="1">
    <location>
        <begin position="10"/>
        <end position="51"/>
    </location>
</feature>
<dbReference type="AlphaFoldDB" id="A0AAF0UU81"/>
<dbReference type="PANTHER" id="PTHR31953">
    <property type="entry name" value="BETA-FRUCTOFURANOSIDASE, INSOLUBLE ISOENZYME CWINV1-RELATED"/>
    <property type="match status" value="1"/>
</dbReference>
<dbReference type="SUPFAM" id="SSF49899">
    <property type="entry name" value="Concanavalin A-like lectins/glucanases"/>
    <property type="match status" value="1"/>
</dbReference>
<dbReference type="Gene3D" id="2.60.120.560">
    <property type="entry name" value="Exo-inulinase, domain 1"/>
    <property type="match status" value="1"/>
</dbReference>
<evidence type="ECO:0000259" key="1">
    <source>
        <dbReference type="Pfam" id="PF08244"/>
    </source>
</evidence>
<name>A0AAF0UU81_SOLVR</name>
<reference evidence="2" key="1">
    <citation type="submission" date="2023-08" db="EMBL/GenBank/DDBJ databases">
        <title>A de novo genome assembly of Solanum verrucosum Schlechtendal, a Mexican diploid species geographically isolated from the other diploid A-genome species in potato relatives.</title>
        <authorList>
            <person name="Hosaka K."/>
        </authorList>
    </citation>
    <scope>NUCLEOTIDE SEQUENCE</scope>
    <source>
        <tissue evidence="2">Young leaves</tissue>
    </source>
</reference>
<dbReference type="Proteomes" id="UP001234989">
    <property type="component" value="Chromosome 10"/>
</dbReference>
<organism evidence="2 3">
    <name type="scientific">Solanum verrucosum</name>
    <dbReference type="NCBI Taxonomy" id="315347"/>
    <lineage>
        <taxon>Eukaryota</taxon>
        <taxon>Viridiplantae</taxon>
        <taxon>Streptophyta</taxon>
        <taxon>Embryophyta</taxon>
        <taxon>Tracheophyta</taxon>
        <taxon>Spermatophyta</taxon>
        <taxon>Magnoliopsida</taxon>
        <taxon>eudicotyledons</taxon>
        <taxon>Gunneridae</taxon>
        <taxon>Pentapetalae</taxon>
        <taxon>asterids</taxon>
        <taxon>lamiids</taxon>
        <taxon>Solanales</taxon>
        <taxon>Solanaceae</taxon>
        <taxon>Solanoideae</taxon>
        <taxon>Solaneae</taxon>
        <taxon>Solanum</taxon>
    </lineage>
</organism>
<dbReference type="Pfam" id="PF08244">
    <property type="entry name" value="Glyco_hydro_32C"/>
    <property type="match status" value="1"/>
</dbReference>
<dbReference type="EMBL" id="CP133621">
    <property type="protein sequence ID" value="WMV52140.1"/>
    <property type="molecule type" value="Genomic_DNA"/>
</dbReference>
<protein>
    <recommendedName>
        <fullName evidence="1">Glycosyl hydrolase family 32 C-terminal domain-containing protein</fullName>
    </recommendedName>
</protein>
<dbReference type="InterPro" id="IPR013320">
    <property type="entry name" value="ConA-like_dom_sf"/>
</dbReference>
<evidence type="ECO:0000313" key="3">
    <source>
        <dbReference type="Proteomes" id="UP001234989"/>
    </source>
</evidence>
<sequence>MYKPSFAGYVETNLTDKRLSLRSLIDHSVVENFDDGGKACITSRVYPALAIYSDTHLLSIMVLRQSKLKLLMLGTWLNSRDRFKT</sequence>
<proteinExistence type="predicted"/>
<dbReference type="InterPro" id="IPR013189">
    <property type="entry name" value="Glyco_hydro_32_C"/>
</dbReference>
<evidence type="ECO:0000313" key="2">
    <source>
        <dbReference type="EMBL" id="WMV52140.1"/>
    </source>
</evidence>